<keyword evidence="1" id="KW-0472">Membrane</keyword>
<keyword evidence="3" id="KW-1185">Reference proteome</keyword>
<organism evidence="2 3">
    <name type="scientific">Plutella xylostella</name>
    <name type="common">Diamondback moth</name>
    <name type="synonym">Plutella maculipennis</name>
    <dbReference type="NCBI Taxonomy" id="51655"/>
    <lineage>
        <taxon>Eukaryota</taxon>
        <taxon>Metazoa</taxon>
        <taxon>Ecdysozoa</taxon>
        <taxon>Arthropoda</taxon>
        <taxon>Hexapoda</taxon>
        <taxon>Insecta</taxon>
        <taxon>Pterygota</taxon>
        <taxon>Neoptera</taxon>
        <taxon>Endopterygota</taxon>
        <taxon>Lepidoptera</taxon>
        <taxon>Glossata</taxon>
        <taxon>Ditrysia</taxon>
        <taxon>Yponomeutoidea</taxon>
        <taxon>Plutellidae</taxon>
        <taxon>Plutella</taxon>
    </lineage>
</organism>
<comment type="caution">
    <text evidence="2">The sequence shown here is derived from an EMBL/GenBank/DDBJ whole genome shotgun (WGS) entry which is preliminary data.</text>
</comment>
<dbReference type="EMBL" id="CAJHNJ030000110">
    <property type="protein sequence ID" value="CAG9135682.1"/>
    <property type="molecule type" value="Genomic_DNA"/>
</dbReference>
<protein>
    <submittedName>
        <fullName evidence="2">(diamondback moth) hypothetical protein</fullName>
    </submittedName>
</protein>
<name>A0A8S4G9U1_PLUXY</name>
<sequence length="58" mass="6669">MADESFICDDEEGSFSKRSLFGFIPLVLLILITFLRISFLIYKNVNGARHSRWISCTP</sequence>
<keyword evidence="1" id="KW-0812">Transmembrane</keyword>
<reference evidence="2" key="1">
    <citation type="submission" date="2020-11" db="EMBL/GenBank/DDBJ databases">
        <authorList>
            <person name="Whiteford S."/>
        </authorList>
    </citation>
    <scope>NUCLEOTIDE SEQUENCE</scope>
</reference>
<evidence type="ECO:0000313" key="3">
    <source>
        <dbReference type="Proteomes" id="UP000653454"/>
    </source>
</evidence>
<proteinExistence type="predicted"/>
<accession>A0A8S4G9U1</accession>
<dbReference type="Proteomes" id="UP000653454">
    <property type="component" value="Unassembled WGS sequence"/>
</dbReference>
<dbReference type="AlphaFoldDB" id="A0A8S4G9U1"/>
<keyword evidence="1" id="KW-1133">Transmembrane helix</keyword>
<evidence type="ECO:0000256" key="1">
    <source>
        <dbReference type="SAM" id="Phobius"/>
    </source>
</evidence>
<evidence type="ECO:0000313" key="2">
    <source>
        <dbReference type="EMBL" id="CAG9135682.1"/>
    </source>
</evidence>
<feature type="transmembrane region" description="Helical" evidence="1">
    <location>
        <begin position="20"/>
        <end position="42"/>
    </location>
</feature>
<gene>
    <name evidence="2" type="ORF">PLXY2_LOCUS13936</name>
</gene>